<accession>A0A1W5DA92</accession>
<dbReference type="InterPro" id="IPR041588">
    <property type="entry name" value="Integrase_H2C2"/>
</dbReference>
<keyword evidence="6" id="KW-0460">Magnesium</keyword>
<dbReference type="PROSITE" id="PS50994">
    <property type="entry name" value="INTEGRASE"/>
    <property type="match status" value="1"/>
</dbReference>
<dbReference type="GO" id="GO:0006508">
    <property type="term" value="P:proteolysis"/>
    <property type="evidence" value="ECO:0007669"/>
    <property type="project" value="UniProtKB-KW"/>
</dbReference>
<dbReference type="SUPFAM" id="SSF54160">
    <property type="entry name" value="Chromo domain-like"/>
    <property type="match status" value="1"/>
</dbReference>
<dbReference type="InterPro" id="IPR043502">
    <property type="entry name" value="DNA/RNA_pol_sf"/>
</dbReference>
<dbReference type="GO" id="GO:0046872">
    <property type="term" value="F:metal ion binding"/>
    <property type="evidence" value="ECO:0007669"/>
    <property type="project" value="UniProtKB-KW"/>
</dbReference>
<dbReference type="InterPro" id="IPR001584">
    <property type="entry name" value="Integrase_cat-core"/>
</dbReference>
<dbReference type="AlphaFoldDB" id="A0A1W5DA92"/>
<dbReference type="InterPro" id="IPR056924">
    <property type="entry name" value="SH3_Tf2-1"/>
</dbReference>
<dbReference type="InterPro" id="IPR000477">
    <property type="entry name" value="RT_dom"/>
</dbReference>
<evidence type="ECO:0000256" key="11">
    <source>
        <dbReference type="ARBA" id="ARBA00023125"/>
    </source>
</evidence>
<evidence type="ECO:0000256" key="13">
    <source>
        <dbReference type="ARBA" id="ARBA00023268"/>
    </source>
</evidence>
<evidence type="ECO:0000256" key="8">
    <source>
        <dbReference type="ARBA" id="ARBA00022908"/>
    </source>
</evidence>
<keyword evidence="10" id="KW-0548">Nucleotidyltransferase</keyword>
<dbReference type="GO" id="GO:0003964">
    <property type="term" value="F:RNA-directed DNA polymerase activity"/>
    <property type="evidence" value="ECO:0007669"/>
    <property type="project" value="UniProtKB-KW"/>
</dbReference>
<comment type="subunit">
    <text evidence="1">Component of the NuA4 histone acetyltransferase complex.</text>
</comment>
<dbReference type="PANTHER" id="PTHR37984:SF5">
    <property type="entry name" value="PROTEIN NYNRIN-LIKE"/>
    <property type="match status" value="1"/>
</dbReference>
<name>A0A1W5DA92_9LECA</name>
<proteinExistence type="predicted"/>
<dbReference type="SUPFAM" id="SSF56672">
    <property type="entry name" value="DNA/RNA polymerases"/>
    <property type="match status" value="1"/>
</dbReference>
<evidence type="ECO:0000256" key="6">
    <source>
        <dbReference type="ARBA" id="ARBA00022842"/>
    </source>
</evidence>
<dbReference type="CDD" id="cd01647">
    <property type="entry name" value="RT_LTR"/>
    <property type="match status" value="1"/>
</dbReference>
<dbReference type="Pfam" id="PF00078">
    <property type="entry name" value="RVT_1"/>
    <property type="match status" value="1"/>
</dbReference>
<dbReference type="InterPro" id="IPR050951">
    <property type="entry name" value="Retrovirus_Pol_polyprotein"/>
</dbReference>
<dbReference type="Gene3D" id="3.30.420.10">
    <property type="entry name" value="Ribonuclease H-like superfamily/Ribonuclease H"/>
    <property type="match status" value="2"/>
</dbReference>
<feature type="region of interest" description="Disordered" evidence="14">
    <location>
        <begin position="145"/>
        <end position="166"/>
    </location>
</feature>
<dbReference type="InterPro" id="IPR016197">
    <property type="entry name" value="Chromo-like_dom_sf"/>
</dbReference>
<keyword evidence="5" id="KW-0378">Hydrolase</keyword>
<dbReference type="InterPro" id="IPR036397">
    <property type="entry name" value="RNaseH_sf"/>
</dbReference>
<feature type="domain" description="Integrase catalytic" evidence="15">
    <location>
        <begin position="826"/>
        <end position="923"/>
    </location>
</feature>
<keyword evidence="13" id="KW-0511">Multifunctional enzyme</keyword>
<keyword evidence="4" id="KW-0064">Aspartyl protease</keyword>
<dbReference type="GO" id="GO:0015074">
    <property type="term" value="P:DNA integration"/>
    <property type="evidence" value="ECO:0007669"/>
    <property type="project" value="UniProtKB-KW"/>
</dbReference>
<dbReference type="GO" id="GO:0004190">
    <property type="term" value="F:aspartic-type endopeptidase activity"/>
    <property type="evidence" value="ECO:0007669"/>
    <property type="project" value="UniProtKB-KW"/>
</dbReference>
<evidence type="ECO:0000256" key="9">
    <source>
        <dbReference type="ARBA" id="ARBA00022918"/>
    </source>
</evidence>
<feature type="region of interest" description="Disordered" evidence="14">
    <location>
        <begin position="1141"/>
        <end position="1167"/>
    </location>
</feature>
<dbReference type="Gene3D" id="3.10.10.10">
    <property type="entry name" value="HIV Type 1 Reverse Transcriptase, subunit A, domain 1"/>
    <property type="match status" value="1"/>
</dbReference>
<dbReference type="GO" id="GO:0006310">
    <property type="term" value="P:DNA recombination"/>
    <property type="evidence" value="ECO:0007669"/>
    <property type="project" value="UniProtKB-KW"/>
</dbReference>
<dbReference type="Pfam" id="PF17919">
    <property type="entry name" value="RT_RNaseH_2"/>
    <property type="match status" value="1"/>
</dbReference>
<dbReference type="GO" id="GO:0003887">
    <property type="term" value="F:DNA-directed DNA polymerase activity"/>
    <property type="evidence" value="ECO:0007669"/>
    <property type="project" value="UniProtKB-KW"/>
</dbReference>
<evidence type="ECO:0000256" key="3">
    <source>
        <dbReference type="ARBA" id="ARBA00022723"/>
    </source>
</evidence>
<dbReference type="Gene3D" id="1.10.340.70">
    <property type="match status" value="1"/>
</dbReference>
<dbReference type="InterPro" id="IPR043128">
    <property type="entry name" value="Rev_trsase/Diguanyl_cyclase"/>
</dbReference>
<dbReference type="GO" id="GO:0003723">
    <property type="term" value="F:RNA binding"/>
    <property type="evidence" value="ECO:0007669"/>
    <property type="project" value="UniProtKB-KW"/>
</dbReference>
<evidence type="ECO:0000256" key="2">
    <source>
        <dbReference type="ARBA" id="ARBA00022670"/>
    </source>
</evidence>
<dbReference type="GO" id="GO:0003677">
    <property type="term" value="F:DNA binding"/>
    <property type="evidence" value="ECO:0007669"/>
    <property type="project" value="UniProtKB-KW"/>
</dbReference>
<keyword evidence="8" id="KW-0229">DNA integration</keyword>
<feature type="compositionally biased region" description="Basic residues" evidence="14">
    <location>
        <begin position="1158"/>
        <end position="1167"/>
    </location>
</feature>
<evidence type="ECO:0000256" key="4">
    <source>
        <dbReference type="ARBA" id="ARBA00022750"/>
    </source>
</evidence>
<sequence>MNQDHFKTDAAKTAYVFTRLSGDAIDHINSYRAGDPNYFKTSNSVLNALREIYDDPNRRENAQISFRELRQDTKTPFPQFFSKFIRLARYLQFPEIVLIEDLKEKVLPRMQKVLSESSEDFNTLTKLKDRLIRLDNQQRNYFASRQKANTETEATKKTPISKTGSQFKPKVNTTLYSILKQQKAPSEKKSLSVPGSTTSLLPDKTFNDTVDIAIIGAAAFNRLNTRRQYQDGVQLFSMTIQEMEKALSEQTADNTSEVNISMLSMEEVLAKVPMPYQDLKDAFDPVKAKQLPPHRSYDHEIKIEGDRTKLPQSRVYPISNYKLQKLKEYLDENLKKGFISPSHAPYASPVLFAVKPNGSLRVCVDYQKLNAITKRNRYPIPLIEETLAKVTGCKYLTKLDVIAAFNKLRMHPNSEDYTTFITSMGAYKYHVDIEKCKFHIQETSFLGVLLSTDGLRMDPKKVQVVVDWSTPTNLKQVQAFIGFCNFYRRFIKGFSKIVSPMLKLTQKGVIFQWTDTCQKSFELLKQRVVTAPVLRHFDRTRKAILETDSSDHVNAGVLSQYDDDKVLHPVAFYSKNMVPAECNYEIYDKELLAIISCLEHWRLELEATELPVEIFTDHKALEHFMTSKELTRRQVRWAEKLSEYNFKIMYQTGAKNIKADALTHKPGDKPINEEDDRLKYQHQTILTPDRLQISVLEPDPEAPIHDRILNANRDDEEYSAFCKAIANKRKAFNRILMANCSVRDGILYHHNRPWVPGNIELIVELIREVHDLPSGGHPGIHRTMELIGRYYYWPNMRRTVEQYICNCYRCHHSKAPRDKYNGLLVPAEVPTQRWTDISLDFITGLPESEQMNAICTIIDKLSKERHYAPCHAADEGTSAEATAQILIQWVFRPHGLPTSITSDRGPQFVATRANQDIEKQLWIYCNYMQDDWVPLLPMAEFADNNAVSAGTSMTPFFANKGFHPWMTFGPDDTNYKTAREQIQAAKAEDITGTMENILELMKKNAAKSQETMKRHADKHRKEITYEIEDKMLGPFPIVKKVGTSYELELPQTMKVHNVFHSNLLRKDPGDPLPGQIQELPGPIVTADGEEWDLADILNSCWHYGRLQYRCAWVDEKTRDLEWYYADGGEFDNSQDIIKDFHDRYPRKAGGKENLRAPTQKKKKRRTR</sequence>
<dbReference type="FunFam" id="3.30.70.270:FF:000063">
    <property type="entry name" value="Zinc knuckle domaincontaining protein"/>
    <property type="match status" value="1"/>
</dbReference>
<keyword evidence="3" id="KW-0479">Metal-binding</keyword>
<keyword evidence="11" id="KW-0238">DNA-binding</keyword>
<dbReference type="Pfam" id="PF17921">
    <property type="entry name" value="Integrase_H2C2"/>
    <property type="match status" value="1"/>
</dbReference>
<protein>
    <submittedName>
        <fullName evidence="16">Ribonuclease H-like domain</fullName>
    </submittedName>
</protein>
<evidence type="ECO:0000256" key="1">
    <source>
        <dbReference type="ARBA" id="ARBA00011353"/>
    </source>
</evidence>
<dbReference type="PANTHER" id="PTHR37984">
    <property type="entry name" value="PROTEIN CBG26694"/>
    <property type="match status" value="1"/>
</dbReference>
<feature type="compositionally biased region" description="Basic and acidic residues" evidence="14">
    <location>
        <begin position="1141"/>
        <end position="1154"/>
    </location>
</feature>
<dbReference type="Gene3D" id="3.30.70.270">
    <property type="match status" value="2"/>
</dbReference>
<evidence type="ECO:0000313" key="17">
    <source>
        <dbReference type="Proteomes" id="UP000192927"/>
    </source>
</evidence>
<dbReference type="EMBL" id="FWEW01003566">
    <property type="protein sequence ID" value="SLM39852.1"/>
    <property type="molecule type" value="Genomic_DNA"/>
</dbReference>
<dbReference type="InterPro" id="IPR012337">
    <property type="entry name" value="RNaseH-like_sf"/>
</dbReference>
<evidence type="ECO:0000256" key="7">
    <source>
        <dbReference type="ARBA" id="ARBA00022884"/>
    </source>
</evidence>
<evidence type="ECO:0000256" key="10">
    <source>
        <dbReference type="ARBA" id="ARBA00022932"/>
    </source>
</evidence>
<dbReference type="InterPro" id="IPR041577">
    <property type="entry name" value="RT_RNaseH_2"/>
</dbReference>
<keyword evidence="12" id="KW-0233">DNA recombination</keyword>
<dbReference type="GO" id="GO:0005634">
    <property type="term" value="C:nucleus"/>
    <property type="evidence" value="ECO:0007669"/>
    <property type="project" value="UniProtKB-ARBA"/>
</dbReference>
<keyword evidence="10" id="KW-0808">Transferase</keyword>
<evidence type="ECO:0000313" key="16">
    <source>
        <dbReference type="EMBL" id="SLM39852.1"/>
    </source>
</evidence>
<dbReference type="Proteomes" id="UP000192927">
    <property type="component" value="Unassembled WGS sequence"/>
</dbReference>
<dbReference type="Pfam" id="PF24626">
    <property type="entry name" value="SH3_Tf2-1"/>
    <property type="match status" value="1"/>
</dbReference>
<dbReference type="SUPFAM" id="SSF53098">
    <property type="entry name" value="Ribonuclease H-like"/>
    <property type="match status" value="1"/>
</dbReference>
<keyword evidence="9" id="KW-0695">RNA-directed DNA polymerase</keyword>
<keyword evidence="10" id="KW-0239">DNA-directed DNA polymerase</keyword>
<reference evidence="17" key="1">
    <citation type="submission" date="2017-03" db="EMBL/GenBank/DDBJ databases">
        <authorList>
            <person name="Sharma R."/>
            <person name="Thines M."/>
        </authorList>
    </citation>
    <scope>NUCLEOTIDE SEQUENCE [LARGE SCALE GENOMIC DNA]</scope>
</reference>
<keyword evidence="2" id="KW-0645">Protease</keyword>
<keyword evidence="7" id="KW-0694">RNA-binding</keyword>
<evidence type="ECO:0000259" key="15">
    <source>
        <dbReference type="PROSITE" id="PS50994"/>
    </source>
</evidence>
<evidence type="ECO:0000256" key="14">
    <source>
        <dbReference type="SAM" id="MobiDB-lite"/>
    </source>
</evidence>
<organism evidence="16 17">
    <name type="scientific">Lasallia pustulata</name>
    <dbReference type="NCBI Taxonomy" id="136370"/>
    <lineage>
        <taxon>Eukaryota</taxon>
        <taxon>Fungi</taxon>
        <taxon>Dikarya</taxon>
        <taxon>Ascomycota</taxon>
        <taxon>Pezizomycotina</taxon>
        <taxon>Lecanoromycetes</taxon>
        <taxon>OSLEUM clade</taxon>
        <taxon>Umbilicariomycetidae</taxon>
        <taxon>Umbilicariales</taxon>
        <taxon>Umbilicariaceae</taxon>
        <taxon>Lasallia</taxon>
    </lineage>
</organism>
<keyword evidence="17" id="KW-1185">Reference proteome</keyword>
<evidence type="ECO:0000256" key="5">
    <source>
        <dbReference type="ARBA" id="ARBA00022801"/>
    </source>
</evidence>
<dbReference type="CDD" id="cd09274">
    <property type="entry name" value="RNase_HI_RT_Ty3"/>
    <property type="match status" value="1"/>
</dbReference>
<evidence type="ECO:0000256" key="12">
    <source>
        <dbReference type="ARBA" id="ARBA00023172"/>
    </source>
</evidence>